<dbReference type="STRING" id="39966.A0A369JYG1"/>
<accession>A0A369JYG1</accession>
<evidence type="ECO:0000313" key="2">
    <source>
        <dbReference type="Proteomes" id="UP000076154"/>
    </source>
</evidence>
<organism evidence="1 2">
    <name type="scientific">Hypsizygus marmoreus</name>
    <name type="common">White beech mushroom</name>
    <name type="synonym">Agaricus marmoreus</name>
    <dbReference type="NCBI Taxonomy" id="39966"/>
    <lineage>
        <taxon>Eukaryota</taxon>
        <taxon>Fungi</taxon>
        <taxon>Dikarya</taxon>
        <taxon>Basidiomycota</taxon>
        <taxon>Agaricomycotina</taxon>
        <taxon>Agaricomycetes</taxon>
        <taxon>Agaricomycetidae</taxon>
        <taxon>Agaricales</taxon>
        <taxon>Tricholomatineae</taxon>
        <taxon>Lyophyllaceae</taxon>
        <taxon>Hypsizygus</taxon>
    </lineage>
</organism>
<keyword evidence="2" id="KW-1185">Reference proteome</keyword>
<comment type="caution">
    <text evidence="1">The sequence shown here is derived from an EMBL/GenBank/DDBJ whole genome shotgun (WGS) entry which is preliminary data.</text>
</comment>
<proteinExistence type="predicted"/>
<dbReference type="OrthoDB" id="5953249at2759"/>
<dbReference type="Proteomes" id="UP000076154">
    <property type="component" value="Unassembled WGS sequence"/>
</dbReference>
<reference evidence="1" key="1">
    <citation type="submission" date="2018-04" db="EMBL/GenBank/DDBJ databases">
        <title>Whole genome sequencing of Hypsizygus marmoreus.</title>
        <authorList>
            <person name="Choi I.-G."/>
            <person name="Min B."/>
            <person name="Kim J.-G."/>
            <person name="Kim S."/>
            <person name="Oh Y.-L."/>
            <person name="Kong W.-S."/>
            <person name="Park H."/>
            <person name="Jeong J."/>
            <person name="Song E.-S."/>
        </authorList>
    </citation>
    <scope>NUCLEOTIDE SEQUENCE [LARGE SCALE GENOMIC DNA]</scope>
    <source>
        <strain evidence="1">51987-8</strain>
    </source>
</reference>
<evidence type="ECO:0000313" key="1">
    <source>
        <dbReference type="EMBL" id="RDB24464.1"/>
    </source>
</evidence>
<protein>
    <submittedName>
        <fullName evidence="1">Uncharacterized protein</fullName>
    </submittedName>
</protein>
<sequence>MSDFTLNEDSDAVFKVYSAYIGHFQLHNIAWYNQSWGHCFSSFEEFLAFGWPVIAVTDAWTGRPHIVTRLASIGAFLKMIKTRFGEAVSPAPKMLQVTPYETTTRHLHHISDYSSYKKLYSTFPAAVLSTLKARVRSGEPKAVRELWEKKDKTFLSIDFEWSERNEQICLEWGYAVARCGHLDA</sequence>
<dbReference type="EMBL" id="LUEZ02000044">
    <property type="protein sequence ID" value="RDB24464.1"/>
    <property type="molecule type" value="Genomic_DNA"/>
</dbReference>
<dbReference type="AlphaFoldDB" id="A0A369JYG1"/>
<name>A0A369JYG1_HYPMA</name>
<dbReference type="InParanoid" id="A0A369JYG1"/>
<gene>
    <name evidence="1" type="ORF">Hypma_008385</name>
</gene>